<dbReference type="Gene3D" id="1.20.1250.20">
    <property type="entry name" value="MFS general substrate transporter like domains"/>
    <property type="match status" value="1"/>
</dbReference>
<evidence type="ECO:0000256" key="5">
    <source>
        <dbReference type="ARBA" id="ARBA00023136"/>
    </source>
</evidence>
<evidence type="ECO:0000256" key="1">
    <source>
        <dbReference type="ARBA" id="ARBA00004651"/>
    </source>
</evidence>
<keyword evidence="4 6" id="KW-1133">Transmembrane helix</keyword>
<feature type="transmembrane region" description="Helical" evidence="6">
    <location>
        <begin position="20"/>
        <end position="43"/>
    </location>
</feature>
<feature type="transmembrane region" description="Helical" evidence="6">
    <location>
        <begin position="283"/>
        <end position="301"/>
    </location>
</feature>
<evidence type="ECO:0000256" key="6">
    <source>
        <dbReference type="SAM" id="Phobius"/>
    </source>
</evidence>
<dbReference type="AlphaFoldDB" id="A0A495X0Y7"/>
<organism evidence="7 8">
    <name type="scientific">Saccharothrix variisporea</name>
    <dbReference type="NCBI Taxonomy" id="543527"/>
    <lineage>
        <taxon>Bacteria</taxon>
        <taxon>Bacillati</taxon>
        <taxon>Actinomycetota</taxon>
        <taxon>Actinomycetes</taxon>
        <taxon>Pseudonocardiales</taxon>
        <taxon>Pseudonocardiaceae</taxon>
        <taxon>Saccharothrix</taxon>
    </lineage>
</organism>
<feature type="transmembrane region" description="Helical" evidence="6">
    <location>
        <begin position="252"/>
        <end position="271"/>
    </location>
</feature>
<sequence length="405" mass="41511">MRNTFLGYRDVCRNPGFRRFWLGVLVSRSGDALTAVALAWLVLDLAGPAQLGVVLLCAGVPRVVTGPVAGRLLDRFPPHLLLGWDNALRSALVAVIPVLAWAGALRIGHVYVVVLLCAALSAVTEVGEGVLVPRLVEDAELESANSLLSLNWEVAYVVAPPVAGLAVGVVGAEAVLVLDAASFAVTSVLCFGLPRLRAVVSAGRGPAGFGVLFRLPVALVLSLSATGFLFLSGVVEVFHPVFVREVLGAGPVAFGLVLTAAGVGGVVGAVVGPPVFGRVPERWRVSAAIGCAAPVFGLFAVVDGVVATVVVAGVASFLWAPYYAVERSRFQRSVPDEVRGRVTGARTALCALGFPVGSACGGLLLAGVDVSTAALVVAGAFVLLAFLPLLAPNRAFTATAADSAR</sequence>
<feature type="transmembrane region" description="Helical" evidence="6">
    <location>
        <begin position="211"/>
        <end position="232"/>
    </location>
</feature>
<dbReference type="InterPro" id="IPR036259">
    <property type="entry name" value="MFS_trans_sf"/>
</dbReference>
<comment type="caution">
    <text evidence="7">The sequence shown here is derived from an EMBL/GenBank/DDBJ whole genome shotgun (WGS) entry which is preliminary data.</text>
</comment>
<evidence type="ECO:0000256" key="2">
    <source>
        <dbReference type="ARBA" id="ARBA00022475"/>
    </source>
</evidence>
<evidence type="ECO:0000256" key="4">
    <source>
        <dbReference type="ARBA" id="ARBA00022989"/>
    </source>
</evidence>
<gene>
    <name evidence="7" type="ORF">DFJ66_0091</name>
</gene>
<evidence type="ECO:0000313" key="7">
    <source>
        <dbReference type="EMBL" id="RKT66925.1"/>
    </source>
</evidence>
<protein>
    <submittedName>
        <fullName evidence="7">Transmembrane secretion effector</fullName>
    </submittedName>
</protein>
<dbReference type="OrthoDB" id="2370632at2"/>
<dbReference type="PANTHER" id="PTHR23513">
    <property type="entry name" value="INTEGRAL MEMBRANE EFFLUX PROTEIN-RELATED"/>
    <property type="match status" value="1"/>
</dbReference>
<evidence type="ECO:0000256" key="3">
    <source>
        <dbReference type="ARBA" id="ARBA00022692"/>
    </source>
</evidence>
<reference evidence="7 8" key="1">
    <citation type="submission" date="2018-10" db="EMBL/GenBank/DDBJ databases">
        <title>Sequencing the genomes of 1000 actinobacteria strains.</title>
        <authorList>
            <person name="Klenk H.-P."/>
        </authorList>
    </citation>
    <scope>NUCLEOTIDE SEQUENCE [LARGE SCALE GENOMIC DNA]</scope>
    <source>
        <strain evidence="7 8">DSM 43911</strain>
    </source>
</reference>
<dbReference type="Pfam" id="PF07690">
    <property type="entry name" value="MFS_1"/>
    <property type="match status" value="1"/>
</dbReference>
<keyword evidence="8" id="KW-1185">Reference proteome</keyword>
<dbReference type="RefSeq" id="WP_121216862.1">
    <property type="nucleotide sequence ID" value="NZ_JBIUBA010000011.1"/>
</dbReference>
<dbReference type="GO" id="GO:0022857">
    <property type="term" value="F:transmembrane transporter activity"/>
    <property type="evidence" value="ECO:0007669"/>
    <property type="project" value="InterPro"/>
</dbReference>
<dbReference type="PANTHER" id="PTHR23513:SF18">
    <property type="entry name" value="INTEGRAL MEMBRANE PROTEIN"/>
    <property type="match status" value="1"/>
</dbReference>
<evidence type="ECO:0000313" key="8">
    <source>
        <dbReference type="Proteomes" id="UP000272729"/>
    </source>
</evidence>
<accession>A0A495X0Y7</accession>
<dbReference type="CDD" id="cd06173">
    <property type="entry name" value="MFS_MefA_like"/>
    <property type="match status" value="1"/>
</dbReference>
<dbReference type="EMBL" id="RBXR01000001">
    <property type="protein sequence ID" value="RKT66925.1"/>
    <property type="molecule type" value="Genomic_DNA"/>
</dbReference>
<dbReference type="Proteomes" id="UP000272729">
    <property type="component" value="Unassembled WGS sequence"/>
</dbReference>
<dbReference type="SUPFAM" id="SSF103473">
    <property type="entry name" value="MFS general substrate transporter"/>
    <property type="match status" value="1"/>
</dbReference>
<name>A0A495X0Y7_9PSEU</name>
<feature type="transmembrane region" description="Helical" evidence="6">
    <location>
        <begin position="346"/>
        <end position="366"/>
    </location>
</feature>
<feature type="transmembrane region" description="Helical" evidence="6">
    <location>
        <begin position="307"/>
        <end position="325"/>
    </location>
</feature>
<comment type="subcellular location">
    <subcellularLocation>
        <location evidence="1">Cell membrane</location>
        <topology evidence="1">Multi-pass membrane protein</topology>
    </subcellularLocation>
</comment>
<feature type="transmembrane region" description="Helical" evidence="6">
    <location>
        <begin position="162"/>
        <end position="191"/>
    </location>
</feature>
<keyword evidence="5 6" id="KW-0472">Membrane</keyword>
<dbReference type="GO" id="GO:0005886">
    <property type="term" value="C:plasma membrane"/>
    <property type="evidence" value="ECO:0007669"/>
    <property type="project" value="UniProtKB-SubCell"/>
</dbReference>
<feature type="transmembrane region" description="Helical" evidence="6">
    <location>
        <begin position="91"/>
        <end position="123"/>
    </location>
</feature>
<dbReference type="InterPro" id="IPR011701">
    <property type="entry name" value="MFS"/>
</dbReference>
<keyword evidence="2" id="KW-1003">Cell membrane</keyword>
<proteinExistence type="predicted"/>
<feature type="transmembrane region" description="Helical" evidence="6">
    <location>
        <begin position="372"/>
        <end position="391"/>
    </location>
</feature>
<keyword evidence="3 6" id="KW-0812">Transmembrane</keyword>